<feature type="region of interest" description="Disordered" evidence="1">
    <location>
        <begin position="1"/>
        <end position="103"/>
    </location>
</feature>
<sequence length="191" mass="21625">MSQEPQPLTLASEFPTDDPLLPPDATFRPEDHTDPEVERDDDELPPALERLLARDDTQAPDTTPPEHDHTERATAQERVRTMPDPGNYLPDLQPPTYTEPPPSTEAEITAHILDRARSLDRDGRDYINLANLRSMLHPGLDRSTVDAVLRRMSNRREANFTADDYAFTKPQAVRDAALRMGNQDNHWINLG</sequence>
<dbReference type="EMBL" id="JAFFZE010000028">
    <property type="protein sequence ID" value="MCT2587788.1"/>
    <property type="molecule type" value="Genomic_DNA"/>
</dbReference>
<keyword evidence="3" id="KW-1185">Reference proteome</keyword>
<feature type="compositionally biased region" description="Basic and acidic residues" evidence="1">
    <location>
        <begin position="27"/>
        <end position="36"/>
    </location>
</feature>
<feature type="compositionally biased region" description="Basic and acidic residues" evidence="1">
    <location>
        <begin position="64"/>
        <end position="81"/>
    </location>
</feature>
<evidence type="ECO:0000256" key="1">
    <source>
        <dbReference type="SAM" id="MobiDB-lite"/>
    </source>
</evidence>
<evidence type="ECO:0000313" key="2">
    <source>
        <dbReference type="EMBL" id="MCT2587788.1"/>
    </source>
</evidence>
<evidence type="ECO:0000313" key="3">
    <source>
        <dbReference type="Proteomes" id="UP001156441"/>
    </source>
</evidence>
<reference evidence="2 3" key="1">
    <citation type="submission" date="2021-02" db="EMBL/GenBank/DDBJ databases">
        <title>Actinophytocola xerophila sp. nov., isolated from soil of cotton cropping field.</title>
        <authorList>
            <person name="Huang R."/>
            <person name="Chen X."/>
            <person name="Ge X."/>
            <person name="Liu W."/>
        </authorList>
    </citation>
    <scope>NUCLEOTIDE SEQUENCE [LARGE SCALE GENOMIC DNA]</scope>
    <source>
        <strain evidence="2 3">S1-96</strain>
    </source>
</reference>
<organism evidence="2 3">
    <name type="scientific">Actinophytocola gossypii</name>
    <dbReference type="NCBI Taxonomy" id="2812003"/>
    <lineage>
        <taxon>Bacteria</taxon>
        <taxon>Bacillati</taxon>
        <taxon>Actinomycetota</taxon>
        <taxon>Actinomycetes</taxon>
        <taxon>Pseudonocardiales</taxon>
        <taxon>Pseudonocardiaceae</taxon>
    </lineage>
</organism>
<name>A0ABT2JIT3_9PSEU</name>
<evidence type="ECO:0008006" key="4">
    <source>
        <dbReference type="Google" id="ProtNLM"/>
    </source>
</evidence>
<proteinExistence type="predicted"/>
<protein>
    <recommendedName>
        <fullName evidence="4">EF-hand domain-containing protein</fullName>
    </recommendedName>
</protein>
<accession>A0ABT2JIT3</accession>
<dbReference type="RefSeq" id="WP_260195699.1">
    <property type="nucleotide sequence ID" value="NZ_JAFFZE010000028.1"/>
</dbReference>
<comment type="caution">
    <text evidence="2">The sequence shown here is derived from an EMBL/GenBank/DDBJ whole genome shotgun (WGS) entry which is preliminary data.</text>
</comment>
<dbReference type="Proteomes" id="UP001156441">
    <property type="component" value="Unassembled WGS sequence"/>
</dbReference>
<gene>
    <name evidence="2" type="ORF">JT362_32200</name>
</gene>